<sequence length="250" mass="25361">MTLLSNKVAIITGASSGIGRATAKLFAEEGARLVICARRAGPLDQLAAEIRDEGGDVVVVAGDVAHEQTHEACVIAAESTYGSVDIAFNNAGTVGMVRPLAELASSEWENVLQTNLTAAFLGAKAQVPAMLKRGAGSLIFTGSFVGNSVGLPGMAAYGAAKAGLMGLVKGLTADYGAQGIRANALLPGGTATAMAGNAEQREWAAGLHAMKRIAQPEEIARAALFLASDMSSFVTGSALWADGGNAAVKM</sequence>
<dbReference type="PANTHER" id="PTHR43669">
    <property type="entry name" value="5-KETO-D-GLUCONATE 5-REDUCTASE"/>
    <property type="match status" value="1"/>
</dbReference>
<dbReference type="PRINTS" id="PR00080">
    <property type="entry name" value="SDRFAMILY"/>
</dbReference>
<comment type="similarity">
    <text evidence="1">Belongs to the short-chain dehydrogenases/reductases (SDR) family.</text>
</comment>
<dbReference type="PANTHER" id="PTHR43669:SF3">
    <property type="entry name" value="ALCOHOL DEHYDROGENASE, PUTATIVE (AFU_ORTHOLOGUE AFUA_3G03445)-RELATED"/>
    <property type="match status" value="1"/>
</dbReference>
<evidence type="ECO:0000256" key="1">
    <source>
        <dbReference type="ARBA" id="ARBA00006484"/>
    </source>
</evidence>
<dbReference type="EMBL" id="JAAAMG010000008">
    <property type="protein sequence ID" value="NDW05200.1"/>
    <property type="molecule type" value="Genomic_DNA"/>
</dbReference>
<evidence type="ECO:0000256" key="2">
    <source>
        <dbReference type="ARBA" id="ARBA00023002"/>
    </source>
</evidence>
<dbReference type="CDD" id="cd05233">
    <property type="entry name" value="SDR_c"/>
    <property type="match status" value="1"/>
</dbReference>
<dbReference type="RefSeq" id="WP_163463440.1">
    <property type="nucleotide sequence ID" value="NZ_JAAAMG010000008.1"/>
</dbReference>
<dbReference type="InterPro" id="IPR036291">
    <property type="entry name" value="NAD(P)-bd_dom_sf"/>
</dbReference>
<protein>
    <submittedName>
        <fullName evidence="3">SDR family oxidoreductase</fullName>
    </submittedName>
</protein>
<evidence type="ECO:0000313" key="4">
    <source>
        <dbReference type="Proteomes" id="UP000469011"/>
    </source>
</evidence>
<gene>
    <name evidence="3" type="ORF">GTK09_12265</name>
</gene>
<dbReference type="Proteomes" id="UP000469011">
    <property type="component" value="Unassembled WGS sequence"/>
</dbReference>
<dbReference type="Gene3D" id="3.40.50.720">
    <property type="entry name" value="NAD(P)-binding Rossmann-like Domain"/>
    <property type="match status" value="1"/>
</dbReference>
<reference evidence="3 4" key="1">
    <citation type="submission" date="2020-01" db="EMBL/GenBank/DDBJ databases">
        <title>Jiella pacifica sp. nov.</title>
        <authorList>
            <person name="Xue Z."/>
            <person name="Zhu S."/>
            <person name="Chen J."/>
            <person name="Yang J."/>
        </authorList>
    </citation>
    <scope>NUCLEOTIDE SEQUENCE [LARGE SCALE GENOMIC DNA]</scope>
    <source>
        <strain evidence="3 4">40Bstr34</strain>
    </source>
</reference>
<dbReference type="FunFam" id="3.40.50.720:FF:000084">
    <property type="entry name" value="Short-chain dehydrogenase reductase"/>
    <property type="match status" value="1"/>
</dbReference>
<dbReference type="InterPro" id="IPR002347">
    <property type="entry name" value="SDR_fam"/>
</dbReference>
<dbReference type="AlphaFoldDB" id="A0A6N9T1K7"/>
<keyword evidence="2" id="KW-0560">Oxidoreductase</keyword>
<dbReference type="GO" id="GO:0016491">
    <property type="term" value="F:oxidoreductase activity"/>
    <property type="evidence" value="ECO:0007669"/>
    <property type="project" value="UniProtKB-KW"/>
</dbReference>
<dbReference type="PRINTS" id="PR00081">
    <property type="entry name" value="GDHRDH"/>
</dbReference>
<keyword evidence="4" id="KW-1185">Reference proteome</keyword>
<proteinExistence type="inferred from homology"/>
<organism evidence="3 4">
    <name type="scientific">Jiella pacifica</name>
    <dbReference type="NCBI Taxonomy" id="2696469"/>
    <lineage>
        <taxon>Bacteria</taxon>
        <taxon>Pseudomonadati</taxon>
        <taxon>Pseudomonadota</taxon>
        <taxon>Alphaproteobacteria</taxon>
        <taxon>Hyphomicrobiales</taxon>
        <taxon>Aurantimonadaceae</taxon>
        <taxon>Jiella</taxon>
    </lineage>
</organism>
<dbReference type="SUPFAM" id="SSF51735">
    <property type="entry name" value="NAD(P)-binding Rossmann-fold domains"/>
    <property type="match status" value="1"/>
</dbReference>
<accession>A0A6N9T1K7</accession>
<dbReference type="NCBIfam" id="NF005681">
    <property type="entry name" value="PRK07478.1"/>
    <property type="match status" value="1"/>
</dbReference>
<evidence type="ECO:0000313" key="3">
    <source>
        <dbReference type="EMBL" id="NDW05200.1"/>
    </source>
</evidence>
<comment type="caution">
    <text evidence="3">The sequence shown here is derived from an EMBL/GenBank/DDBJ whole genome shotgun (WGS) entry which is preliminary data.</text>
</comment>
<name>A0A6N9T1K7_9HYPH</name>
<dbReference type="Pfam" id="PF13561">
    <property type="entry name" value="adh_short_C2"/>
    <property type="match status" value="1"/>
</dbReference>